<feature type="domain" description="Glycosyl transferase family 1" evidence="1">
    <location>
        <begin position="176"/>
        <end position="337"/>
    </location>
</feature>
<dbReference type="Proteomes" id="UP001296580">
    <property type="component" value="Unassembled WGS sequence"/>
</dbReference>
<dbReference type="Gene3D" id="3.40.50.2000">
    <property type="entry name" value="Glycogen Phosphorylase B"/>
    <property type="match status" value="2"/>
</dbReference>
<dbReference type="InterPro" id="IPR050194">
    <property type="entry name" value="Glycosyltransferase_grp1"/>
</dbReference>
<accession>A0A2N5P783</accession>
<dbReference type="PANTHER" id="PTHR45947:SF3">
    <property type="entry name" value="SULFOQUINOVOSYL TRANSFERASE SQD2"/>
    <property type="match status" value="1"/>
</dbReference>
<dbReference type="GeneID" id="57431990"/>
<evidence type="ECO:0000259" key="1">
    <source>
        <dbReference type="Pfam" id="PF00534"/>
    </source>
</evidence>
<comment type="caution">
    <text evidence="4">The sequence shown here is derived from an EMBL/GenBank/DDBJ whole genome shotgun (WGS) entry which is preliminary data.</text>
</comment>
<name>A0A2N5P783_MEDGN</name>
<organism evidence="4 6">
    <name type="scientific">Mediterraneibacter gnavus</name>
    <name type="common">Ruminococcus gnavus</name>
    <dbReference type="NCBI Taxonomy" id="33038"/>
    <lineage>
        <taxon>Bacteria</taxon>
        <taxon>Bacillati</taxon>
        <taxon>Bacillota</taxon>
        <taxon>Clostridia</taxon>
        <taxon>Lachnospirales</taxon>
        <taxon>Lachnospiraceae</taxon>
        <taxon>Mediterraneibacter</taxon>
    </lineage>
</organism>
<feature type="domain" description="Glycosyltransferase subfamily 4-like N-terminal" evidence="2">
    <location>
        <begin position="16"/>
        <end position="168"/>
    </location>
</feature>
<dbReference type="Proteomes" id="UP001149331">
    <property type="component" value="Unassembled WGS sequence"/>
</dbReference>
<reference evidence="4" key="3">
    <citation type="submission" date="2022-12" db="EMBL/GenBank/DDBJ databases">
        <title>Genome of R. gnavus strain RSHDN_120.</title>
        <authorList>
            <person name="Abdugheni R."/>
        </authorList>
    </citation>
    <scope>NUCLEOTIDE SEQUENCE</scope>
    <source>
        <strain evidence="4">RSHDN_120</strain>
    </source>
</reference>
<reference evidence="5" key="1">
    <citation type="journal article" date="2020" name="Cell Host Microbe">
        <title>Functional and Genomic Variation between Human-Derived Isolates of Lachnospiraceae Reveals Inter- and Intra-Species Diversity.</title>
        <authorList>
            <person name="Sorbara M.T."/>
            <person name="Littmann E.R."/>
            <person name="Fontana E."/>
            <person name="Moody T.U."/>
            <person name="Kohout C.E."/>
            <person name="Gjonbalaj M."/>
            <person name="Eaton V."/>
            <person name="Seok R."/>
            <person name="Leiner I.M."/>
            <person name="Pamer E.G."/>
        </authorList>
    </citation>
    <scope>NUCLEOTIDE SEQUENCE</scope>
    <source>
        <strain evidence="5">MSK.15.32</strain>
    </source>
</reference>
<dbReference type="EMBL" id="JAAIRV010000004">
    <property type="protein sequence ID" value="NSI57466.1"/>
    <property type="molecule type" value="Genomic_DNA"/>
</dbReference>
<dbReference type="EMBL" id="JAPZEG010000001">
    <property type="protein sequence ID" value="MDE1202143.1"/>
    <property type="molecule type" value="Genomic_DNA"/>
</dbReference>
<dbReference type="GO" id="GO:0016757">
    <property type="term" value="F:glycosyltransferase activity"/>
    <property type="evidence" value="ECO:0007669"/>
    <property type="project" value="InterPro"/>
</dbReference>
<evidence type="ECO:0000313" key="6">
    <source>
        <dbReference type="Proteomes" id="UP001149331"/>
    </source>
</evidence>
<dbReference type="CDD" id="cd03812">
    <property type="entry name" value="GT4_CapH-like"/>
    <property type="match status" value="1"/>
</dbReference>
<dbReference type="AlphaFoldDB" id="A0A2N5P783"/>
<dbReference type="Pfam" id="PF13439">
    <property type="entry name" value="Glyco_transf_4"/>
    <property type="match status" value="1"/>
</dbReference>
<sequence>MIKVLVVETTKCGYDGITNVIKNYFLYQEDPEIQMDLVTINEAVPELKTFLEQKGRRNYQLPYRNRNPLKYVMKLRKILKEGGYQIIHVHGCSGTMAVEMLAAKLAGIKVRAAHAHSTACTHTTSDKILRPFFLKWCNCRYACSDAAGKWLYKGMPFSLISNGIDLEKFQYDPVVRERLRNEYDLEDKLVIGHVGRFCEEKNHKKILEIAKELQKRHQKIKLVFVGDGPLKQETEEKAREDKLDVLFVGLSDVVEQWLQAMDVFVFPSLFEGLPLGLVEAQAAGLPCILSDRIASMTKIIDEVQFLKLEASDQVWADAVLKEAAENDRIKNQEKIKQQLRDRNFDIRLNCKQLAKRYQELWRGVN</sequence>
<evidence type="ECO:0000313" key="5">
    <source>
        <dbReference type="EMBL" id="NSI57466.1"/>
    </source>
</evidence>
<dbReference type="SUPFAM" id="SSF53756">
    <property type="entry name" value="UDP-Glycosyltransferase/glycogen phosphorylase"/>
    <property type="match status" value="1"/>
</dbReference>
<reference evidence="3" key="4">
    <citation type="submission" date="2023-01" db="EMBL/GenBank/DDBJ databases">
        <title>Human gut microbiome strain richness.</title>
        <authorList>
            <person name="Chen-Liaw A."/>
        </authorList>
    </citation>
    <scope>NUCLEOTIDE SEQUENCE</scope>
    <source>
        <strain evidence="3">1001217st1_A9_1001217B_191108</strain>
    </source>
</reference>
<dbReference type="InterPro" id="IPR028098">
    <property type="entry name" value="Glyco_trans_4-like_N"/>
</dbReference>
<evidence type="ECO:0000313" key="3">
    <source>
        <dbReference type="EMBL" id="MDB8737354.1"/>
    </source>
</evidence>
<dbReference type="Proteomes" id="UP001211731">
    <property type="component" value="Unassembled WGS sequence"/>
</dbReference>
<protein>
    <submittedName>
        <fullName evidence="4">Glycosyltransferase family 1 protein</fullName>
    </submittedName>
</protein>
<evidence type="ECO:0000259" key="2">
    <source>
        <dbReference type="Pfam" id="PF13439"/>
    </source>
</evidence>
<evidence type="ECO:0000313" key="4">
    <source>
        <dbReference type="EMBL" id="MDE1202143.1"/>
    </source>
</evidence>
<dbReference type="Pfam" id="PF00534">
    <property type="entry name" value="Glycos_transf_1"/>
    <property type="match status" value="1"/>
</dbReference>
<dbReference type="EMBL" id="JAQMLR010000001">
    <property type="protein sequence ID" value="MDB8737354.1"/>
    <property type="molecule type" value="Genomic_DNA"/>
</dbReference>
<dbReference type="InterPro" id="IPR001296">
    <property type="entry name" value="Glyco_trans_1"/>
</dbReference>
<reference evidence="5" key="2">
    <citation type="submission" date="2020-02" db="EMBL/GenBank/DDBJ databases">
        <authorList>
            <person name="Littmann E."/>
            <person name="Sorbara M."/>
        </authorList>
    </citation>
    <scope>NUCLEOTIDE SEQUENCE</scope>
    <source>
        <strain evidence="5">MSK.15.32</strain>
    </source>
</reference>
<dbReference type="RefSeq" id="WP_004843330.1">
    <property type="nucleotide sequence ID" value="NZ_BAABXJ010000001.1"/>
</dbReference>
<dbReference type="PANTHER" id="PTHR45947">
    <property type="entry name" value="SULFOQUINOVOSYL TRANSFERASE SQD2"/>
    <property type="match status" value="1"/>
</dbReference>
<gene>
    <name evidence="5" type="ORF">G4993_03505</name>
    <name evidence="4" type="ORF">O4N78_00860</name>
    <name evidence="3" type="ORF">PNU63_00850</name>
</gene>
<proteinExistence type="predicted"/>